<evidence type="ECO:0000256" key="11">
    <source>
        <dbReference type="ARBA" id="ARBA00022842"/>
    </source>
</evidence>
<dbReference type="EC" id="2.7.8.26" evidence="5 19"/>
<comment type="subcellular location">
    <subcellularLocation>
        <location evidence="2 19">Cell membrane</location>
        <topology evidence="2 19">Multi-pass membrane protein</topology>
    </subcellularLocation>
</comment>
<sequence>MNPIDPKHFWIALQFLTRLPTPKQEAAEPSDSARAVLWFPVVGFLIGTLLWITDSLLGAADPMVRAAVVLAVWVLLSGALHLDGLADTTDAWVGGHTDRERMLAIMKDPYLGPMGATAIVLVLLAKFAALTALSGGAMLLLAPVLSRTLIIGLFLTTSYVRAGGIGEAMASTLPGTHARYVILTVAVLALLLFGWTGLLAVSAAAAWLFLFRARLMARLGGTTGDTAGAMVEIGEALVLITLTLV</sequence>
<feature type="transmembrane region" description="Helical" evidence="19">
    <location>
        <begin position="137"/>
        <end position="160"/>
    </location>
</feature>
<proteinExistence type="inferred from homology"/>
<evidence type="ECO:0000256" key="6">
    <source>
        <dbReference type="ARBA" id="ARBA00015850"/>
    </source>
</evidence>
<keyword evidence="10 19" id="KW-0812">Transmembrane</keyword>
<keyword evidence="7 19" id="KW-1003">Cell membrane</keyword>
<evidence type="ECO:0000256" key="7">
    <source>
        <dbReference type="ARBA" id="ARBA00022475"/>
    </source>
</evidence>
<dbReference type="GO" id="GO:0008818">
    <property type="term" value="F:cobalamin 5'-phosphate synthase activity"/>
    <property type="evidence" value="ECO:0007669"/>
    <property type="project" value="UniProtKB-UniRule"/>
</dbReference>
<evidence type="ECO:0000256" key="15">
    <source>
        <dbReference type="ARBA" id="ARBA00032605"/>
    </source>
</evidence>
<dbReference type="NCBIfam" id="TIGR00317">
    <property type="entry name" value="cobS"/>
    <property type="match status" value="1"/>
</dbReference>
<evidence type="ECO:0000256" key="1">
    <source>
        <dbReference type="ARBA" id="ARBA00001946"/>
    </source>
</evidence>
<accession>A0A1G5Q6S3</accession>
<gene>
    <name evidence="19" type="primary">cobS</name>
    <name evidence="20" type="ORF">SAMN03097708_01413</name>
</gene>
<evidence type="ECO:0000256" key="4">
    <source>
        <dbReference type="ARBA" id="ARBA00010561"/>
    </source>
</evidence>
<comment type="cofactor">
    <cofactor evidence="1 19">
        <name>Mg(2+)</name>
        <dbReference type="ChEBI" id="CHEBI:18420"/>
    </cofactor>
</comment>
<dbReference type="UniPathway" id="UPA00148">
    <property type="reaction ID" value="UER00238"/>
</dbReference>
<dbReference type="RefSeq" id="WP_092994573.1">
    <property type="nucleotide sequence ID" value="NZ_FMWD01000004.1"/>
</dbReference>
<keyword evidence="12 19" id="KW-1133">Transmembrane helix</keyword>
<comment type="catalytic activity">
    <reaction evidence="17 19">
        <text>alpha-ribazole + adenosylcob(III)inamide-GDP = adenosylcob(III)alamin + GMP + H(+)</text>
        <dbReference type="Rhea" id="RHEA:16049"/>
        <dbReference type="ChEBI" id="CHEBI:10329"/>
        <dbReference type="ChEBI" id="CHEBI:15378"/>
        <dbReference type="ChEBI" id="CHEBI:18408"/>
        <dbReference type="ChEBI" id="CHEBI:58115"/>
        <dbReference type="ChEBI" id="CHEBI:60487"/>
        <dbReference type="EC" id="2.7.8.26"/>
    </reaction>
</comment>
<comment type="pathway">
    <text evidence="3 19">Cofactor biosynthesis; adenosylcobalamin biosynthesis; adenosylcobalamin from cob(II)yrinate a,c-diamide: step 7/7.</text>
</comment>
<dbReference type="OrthoDB" id="9794626at2"/>
<keyword evidence="21" id="KW-1185">Reference proteome</keyword>
<evidence type="ECO:0000256" key="8">
    <source>
        <dbReference type="ARBA" id="ARBA00022573"/>
    </source>
</evidence>
<comment type="catalytic activity">
    <reaction evidence="18 19">
        <text>alpha-ribazole 5'-phosphate + adenosylcob(III)inamide-GDP = adenosylcob(III)alamin 5'-phosphate + GMP + H(+)</text>
        <dbReference type="Rhea" id="RHEA:23560"/>
        <dbReference type="ChEBI" id="CHEBI:15378"/>
        <dbReference type="ChEBI" id="CHEBI:57918"/>
        <dbReference type="ChEBI" id="CHEBI:58115"/>
        <dbReference type="ChEBI" id="CHEBI:60487"/>
        <dbReference type="ChEBI" id="CHEBI:60493"/>
        <dbReference type="EC" id="2.7.8.26"/>
    </reaction>
</comment>
<evidence type="ECO:0000256" key="5">
    <source>
        <dbReference type="ARBA" id="ARBA00013200"/>
    </source>
</evidence>
<keyword evidence="13 19" id="KW-0472">Membrane</keyword>
<evidence type="ECO:0000256" key="19">
    <source>
        <dbReference type="HAMAP-Rule" id="MF_00719"/>
    </source>
</evidence>
<keyword evidence="11 19" id="KW-0460">Magnesium</keyword>
<evidence type="ECO:0000256" key="18">
    <source>
        <dbReference type="ARBA" id="ARBA00049504"/>
    </source>
</evidence>
<keyword evidence="9 19" id="KW-0808">Transferase</keyword>
<organism evidence="20 21">
    <name type="scientific">Thiohalomonas denitrificans</name>
    <dbReference type="NCBI Taxonomy" id="415747"/>
    <lineage>
        <taxon>Bacteria</taxon>
        <taxon>Pseudomonadati</taxon>
        <taxon>Pseudomonadota</taxon>
        <taxon>Gammaproteobacteria</taxon>
        <taxon>Thiohalomonadales</taxon>
        <taxon>Thiohalomonadaceae</taxon>
        <taxon>Thiohalomonas</taxon>
    </lineage>
</organism>
<feature type="transmembrane region" description="Helical" evidence="19">
    <location>
        <begin position="180"/>
        <end position="210"/>
    </location>
</feature>
<dbReference type="InterPro" id="IPR003805">
    <property type="entry name" value="CobS"/>
</dbReference>
<dbReference type="PANTHER" id="PTHR34148">
    <property type="entry name" value="ADENOSYLCOBINAMIDE-GDP RIBAZOLETRANSFERASE"/>
    <property type="match status" value="1"/>
</dbReference>
<evidence type="ECO:0000256" key="12">
    <source>
        <dbReference type="ARBA" id="ARBA00022989"/>
    </source>
</evidence>
<name>A0A1G5Q6S3_9GAMM</name>
<dbReference type="Proteomes" id="UP000199648">
    <property type="component" value="Unassembled WGS sequence"/>
</dbReference>
<keyword evidence="8 19" id="KW-0169">Cobalamin biosynthesis</keyword>
<comment type="similarity">
    <text evidence="4 19">Belongs to the CobS family.</text>
</comment>
<comment type="function">
    <text evidence="14 19">Joins adenosylcobinamide-GDP and alpha-ribazole to generate adenosylcobalamin (Ado-cobalamin). Also synthesizes adenosylcobalamin 5'-phosphate from adenosylcobinamide-GDP and alpha-ribazole 5'-phosphate.</text>
</comment>
<dbReference type="AlphaFoldDB" id="A0A1G5Q6S3"/>
<dbReference type="GO" id="GO:0009236">
    <property type="term" value="P:cobalamin biosynthetic process"/>
    <property type="evidence" value="ECO:0007669"/>
    <property type="project" value="UniProtKB-UniRule"/>
</dbReference>
<evidence type="ECO:0000256" key="16">
    <source>
        <dbReference type="ARBA" id="ARBA00032853"/>
    </source>
</evidence>
<dbReference type="STRING" id="415747.SAMN03097708_01413"/>
<evidence type="ECO:0000256" key="17">
    <source>
        <dbReference type="ARBA" id="ARBA00048623"/>
    </source>
</evidence>
<feature type="transmembrane region" description="Helical" evidence="19">
    <location>
        <begin position="110"/>
        <end position="130"/>
    </location>
</feature>
<feature type="transmembrane region" description="Helical" evidence="19">
    <location>
        <begin position="35"/>
        <end position="52"/>
    </location>
</feature>
<dbReference type="EMBL" id="FMWD01000004">
    <property type="protein sequence ID" value="SCZ57362.1"/>
    <property type="molecule type" value="Genomic_DNA"/>
</dbReference>
<evidence type="ECO:0000313" key="21">
    <source>
        <dbReference type="Proteomes" id="UP000199648"/>
    </source>
</evidence>
<feature type="transmembrane region" description="Helical" evidence="19">
    <location>
        <begin position="64"/>
        <end position="82"/>
    </location>
</feature>
<dbReference type="GO" id="GO:0005886">
    <property type="term" value="C:plasma membrane"/>
    <property type="evidence" value="ECO:0007669"/>
    <property type="project" value="UniProtKB-SubCell"/>
</dbReference>
<dbReference type="NCBIfam" id="NF001278">
    <property type="entry name" value="PRK00235.1-5"/>
    <property type="match status" value="1"/>
</dbReference>
<evidence type="ECO:0000256" key="10">
    <source>
        <dbReference type="ARBA" id="ARBA00022692"/>
    </source>
</evidence>
<dbReference type="PANTHER" id="PTHR34148:SF1">
    <property type="entry name" value="ADENOSYLCOBINAMIDE-GDP RIBAZOLETRANSFERASE"/>
    <property type="match status" value="1"/>
</dbReference>
<dbReference type="Pfam" id="PF02654">
    <property type="entry name" value="CobS"/>
    <property type="match status" value="1"/>
</dbReference>
<evidence type="ECO:0000256" key="3">
    <source>
        <dbReference type="ARBA" id="ARBA00004663"/>
    </source>
</evidence>
<evidence type="ECO:0000313" key="20">
    <source>
        <dbReference type="EMBL" id="SCZ57362.1"/>
    </source>
</evidence>
<protein>
    <recommendedName>
        <fullName evidence="6 19">Adenosylcobinamide-GDP ribazoletransferase</fullName>
        <ecNumber evidence="5 19">2.7.8.26</ecNumber>
    </recommendedName>
    <alternativeName>
        <fullName evidence="16 19">Cobalamin synthase</fullName>
    </alternativeName>
    <alternativeName>
        <fullName evidence="15 19">Cobalamin-5'-phosphate synthase</fullName>
    </alternativeName>
</protein>
<evidence type="ECO:0000256" key="9">
    <source>
        <dbReference type="ARBA" id="ARBA00022679"/>
    </source>
</evidence>
<evidence type="ECO:0000256" key="14">
    <source>
        <dbReference type="ARBA" id="ARBA00025228"/>
    </source>
</evidence>
<dbReference type="HAMAP" id="MF_00719">
    <property type="entry name" value="CobS"/>
    <property type="match status" value="1"/>
</dbReference>
<dbReference type="GO" id="GO:0051073">
    <property type="term" value="F:adenosylcobinamide-GDP ribazoletransferase activity"/>
    <property type="evidence" value="ECO:0007669"/>
    <property type="project" value="UniProtKB-UniRule"/>
</dbReference>
<evidence type="ECO:0000256" key="2">
    <source>
        <dbReference type="ARBA" id="ARBA00004651"/>
    </source>
</evidence>
<evidence type="ECO:0000256" key="13">
    <source>
        <dbReference type="ARBA" id="ARBA00023136"/>
    </source>
</evidence>
<reference evidence="20 21" key="1">
    <citation type="submission" date="2016-10" db="EMBL/GenBank/DDBJ databases">
        <authorList>
            <person name="de Groot N.N."/>
        </authorList>
    </citation>
    <scope>NUCLEOTIDE SEQUENCE [LARGE SCALE GENOMIC DNA]</scope>
    <source>
        <strain evidence="20 21">HLD2</strain>
    </source>
</reference>